<dbReference type="Gene3D" id="3.40.50.620">
    <property type="entry name" value="HUPs"/>
    <property type="match status" value="1"/>
</dbReference>
<comment type="subcellular location">
    <subcellularLocation>
        <location evidence="1 8">Cytoplasm</location>
    </subcellularLocation>
</comment>
<evidence type="ECO:0000256" key="3">
    <source>
        <dbReference type="ARBA" id="ARBA00022598"/>
    </source>
</evidence>
<name>A0A1M5XZP6_9CLOT</name>
<comment type="similarity">
    <text evidence="8">Belongs to the tRNA(Ile)-lysidine synthase family.</text>
</comment>
<dbReference type="NCBIfam" id="TIGR02432">
    <property type="entry name" value="lysidine_TilS_N"/>
    <property type="match status" value="1"/>
</dbReference>
<dbReference type="InterPro" id="IPR012094">
    <property type="entry name" value="tRNA_Ile_lys_synt"/>
</dbReference>
<dbReference type="GO" id="GO:0005524">
    <property type="term" value="F:ATP binding"/>
    <property type="evidence" value="ECO:0007669"/>
    <property type="project" value="UniProtKB-UniRule"/>
</dbReference>
<dbReference type="InterPro" id="IPR012795">
    <property type="entry name" value="tRNA_Ile_lys_synt_N"/>
</dbReference>
<keyword evidence="6 8" id="KW-0067">ATP-binding</keyword>
<dbReference type="Gene3D" id="3.50.40.10">
    <property type="entry name" value="Phenylalanyl-trna Synthetase, Chain B, domain 3"/>
    <property type="match status" value="1"/>
</dbReference>
<evidence type="ECO:0000256" key="6">
    <source>
        <dbReference type="ARBA" id="ARBA00022840"/>
    </source>
</evidence>
<dbReference type="PANTHER" id="PTHR43033">
    <property type="entry name" value="TRNA(ILE)-LYSIDINE SYNTHASE-RELATED"/>
    <property type="match status" value="1"/>
</dbReference>
<feature type="binding site" evidence="8">
    <location>
        <begin position="43"/>
        <end position="48"/>
    </location>
    <ligand>
        <name>ATP</name>
        <dbReference type="ChEBI" id="CHEBI:30616"/>
    </ligand>
</feature>
<accession>A0A1M5XZP6</accession>
<keyword evidence="4 8" id="KW-0819">tRNA processing</keyword>
<dbReference type="NCBIfam" id="TIGR02433">
    <property type="entry name" value="lysidine_TilS_C"/>
    <property type="match status" value="1"/>
</dbReference>
<gene>
    <name evidence="8" type="primary">tilS</name>
    <name evidence="10" type="ORF">SAMN02745207_04030</name>
</gene>
<dbReference type="Gene3D" id="1.20.59.20">
    <property type="match status" value="1"/>
</dbReference>
<dbReference type="SMART" id="SM00977">
    <property type="entry name" value="TilS_C"/>
    <property type="match status" value="1"/>
</dbReference>
<dbReference type="Proteomes" id="UP000184447">
    <property type="component" value="Unassembled WGS sequence"/>
</dbReference>
<protein>
    <recommendedName>
        <fullName evidence="8">tRNA(Ile)-lysidine synthase</fullName>
        <ecNumber evidence="8">6.3.4.19</ecNumber>
    </recommendedName>
    <alternativeName>
        <fullName evidence="8">tRNA(Ile)-2-lysyl-cytidine synthase</fullName>
    </alternativeName>
    <alternativeName>
        <fullName evidence="8">tRNA(Ile)-lysidine synthetase</fullName>
    </alternativeName>
</protein>
<evidence type="ECO:0000256" key="1">
    <source>
        <dbReference type="ARBA" id="ARBA00004496"/>
    </source>
</evidence>
<evidence type="ECO:0000313" key="10">
    <source>
        <dbReference type="EMBL" id="SHI04753.1"/>
    </source>
</evidence>
<dbReference type="PANTHER" id="PTHR43033:SF1">
    <property type="entry name" value="TRNA(ILE)-LYSIDINE SYNTHASE-RELATED"/>
    <property type="match status" value="1"/>
</dbReference>
<keyword evidence="3 8" id="KW-0436">Ligase</keyword>
<sequence>MLKYNRFYAKFYLGSVDLIEKLKKTIINYSMFEKNDLIIVGLSGGPDSLALLHVLYQLKDSLQINLVAAHINHCLRGEDSEEDERFVRVFCENHNIPLYVKKIDIEEVSKHLGISSEMAGREVRYQYFEQLLEELSANKIALAHHANDQAETILMRLIRGCGLEGIIGIKPVREERYVRPMIHLLRTEIENYCLTNNLNPRIDKSNYENIYSRNKIRLELIPYIKENFNHDIVNTLNRFSETVKIDNDYLELCAEKKFKDYFSVEYNNGVICEKAFQEHPAILNRIIRMAIKSIKGDLTNVEKKHIEGIISLQKNSTGKELNLPDGIKIFNNYKDVCIKQYIDESDIISYPNEEYKLLIEGITKIEKENFNISLKILKNDDARKINKNNKFIKYFDYDLINNDIILRYRKNGDRFSPLGMKGSKKIKDYFMDLKIPKNKRDEVPMICFDKEIAWIVGYGISEKFKVNDKTKDILQIKIESEEK</sequence>
<dbReference type="HAMAP" id="MF_01161">
    <property type="entry name" value="tRNA_Ile_lys_synt"/>
    <property type="match status" value="1"/>
</dbReference>
<keyword evidence="11" id="KW-1185">Reference proteome</keyword>
<dbReference type="OrthoDB" id="9807403at2"/>
<dbReference type="InterPro" id="IPR020825">
    <property type="entry name" value="Phe-tRNA_synthase-like_B3/B4"/>
</dbReference>
<dbReference type="GO" id="GO:0006400">
    <property type="term" value="P:tRNA modification"/>
    <property type="evidence" value="ECO:0007669"/>
    <property type="project" value="UniProtKB-UniRule"/>
</dbReference>
<dbReference type="STRING" id="1121316.SAMN02745207_04030"/>
<feature type="domain" description="Lysidine-tRNA(Ile) synthetase C-terminal" evidence="9">
    <location>
        <begin position="404"/>
        <end position="476"/>
    </location>
</feature>
<dbReference type="Pfam" id="PF11734">
    <property type="entry name" value="TilS_C"/>
    <property type="match status" value="1"/>
</dbReference>
<dbReference type="SUPFAM" id="SSF52402">
    <property type="entry name" value="Adenine nucleotide alpha hydrolases-like"/>
    <property type="match status" value="1"/>
</dbReference>
<dbReference type="Pfam" id="PF01171">
    <property type="entry name" value="ATP_bind_3"/>
    <property type="match status" value="1"/>
</dbReference>
<evidence type="ECO:0000259" key="9">
    <source>
        <dbReference type="SMART" id="SM00977"/>
    </source>
</evidence>
<dbReference type="InterPro" id="IPR014729">
    <property type="entry name" value="Rossmann-like_a/b/a_fold"/>
</dbReference>
<organism evidence="10 11">
    <name type="scientific">Clostridium grantii DSM 8605</name>
    <dbReference type="NCBI Taxonomy" id="1121316"/>
    <lineage>
        <taxon>Bacteria</taxon>
        <taxon>Bacillati</taxon>
        <taxon>Bacillota</taxon>
        <taxon>Clostridia</taxon>
        <taxon>Eubacteriales</taxon>
        <taxon>Clostridiaceae</taxon>
        <taxon>Clostridium</taxon>
    </lineage>
</organism>
<evidence type="ECO:0000256" key="2">
    <source>
        <dbReference type="ARBA" id="ARBA00022490"/>
    </source>
</evidence>
<proteinExistence type="inferred from homology"/>
<evidence type="ECO:0000256" key="4">
    <source>
        <dbReference type="ARBA" id="ARBA00022694"/>
    </source>
</evidence>
<keyword evidence="5 8" id="KW-0547">Nucleotide-binding</keyword>
<evidence type="ECO:0000256" key="5">
    <source>
        <dbReference type="ARBA" id="ARBA00022741"/>
    </source>
</evidence>
<dbReference type="EC" id="6.3.4.19" evidence="8"/>
<dbReference type="EMBL" id="FQXM01000041">
    <property type="protein sequence ID" value="SHI04753.1"/>
    <property type="molecule type" value="Genomic_DNA"/>
</dbReference>
<evidence type="ECO:0000256" key="8">
    <source>
        <dbReference type="HAMAP-Rule" id="MF_01161"/>
    </source>
</evidence>
<comment type="catalytic activity">
    <reaction evidence="7 8">
        <text>cytidine(34) in tRNA(Ile2) + L-lysine + ATP = lysidine(34) in tRNA(Ile2) + AMP + diphosphate + H(+)</text>
        <dbReference type="Rhea" id="RHEA:43744"/>
        <dbReference type="Rhea" id="RHEA-COMP:10625"/>
        <dbReference type="Rhea" id="RHEA-COMP:10670"/>
        <dbReference type="ChEBI" id="CHEBI:15378"/>
        <dbReference type="ChEBI" id="CHEBI:30616"/>
        <dbReference type="ChEBI" id="CHEBI:32551"/>
        <dbReference type="ChEBI" id="CHEBI:33019"/>
        <dbReference type="ChEBI" id="CHEBI:82748"/>
        <dbReference type="ChEBI" id="CHEBI:83665"/>
        <dbReference type="ChEBI" id="CHEBI:456215"/>
        <dbReference type="EC" id="6.3.4.19"/>
    </reaction>
</comment>
<dbReference type="SUPFAM" id="SSF56037">
    <property type="entry name" value="PheT/TilS domain"/>
    <property type="match status" value="1"/>
</dbReference>
<dbReference type="CDD" id="cd01992">
    <property type="entry name" value="TilS_N"/>
    <property type="match status" value="1"/>
</dbReference>
<dbReference type="InterPro" id="IPR011063">
    <property type="entry name" value="TilS/TtcA_N"/>
</dbReference>
<reference evidence="10 11" key="1">
    <citation type="submission" date="2016-11" db="EMBL/GenBank/DDBJ databases">
        <authorList>
            <person name="Jaros S."/>
            <person name="Januszkiewicz K."/>
            <person name="Wedrychowicz H."/>
        </authorList>
    </citation>
    <scope>NUCLEOTIDE SEQUENCE [LARGE SCALE GENOMIC DNA]</scope>
    <source>
        <strain evidence="10 11">DSM 8605</strain>
    </source>
</reference>
<comment type="domain">
    <text evidence="8">The N-terminal region contains the highly conserved SGGXDS motif, predicted to be a P-loop motif involved in ATP binding.</text>
</comment>
<dbReference type="SUPFAM" id="SSF82829">
    <property type="entry name" value="MesJ substrate recognition domain-like"/>
    <property type="match status" value="1"/>
</dbReference>
<dbReference type="InterPro" id="IPR012796">
    <property type="entry name" value="Lysidine-tRNA-synth_C"/>
</dbReference>
<evidence type="ECO:0000313" key="11">
    <source>
        <dbReference type="Proteomes" id="UP000184447"/>
    </source>
</evidence>
<comment type="function">
    <text evidence="8">Ligates lysine onto the cytidine present at position 34 of the AUA codon-specific tRNA(Ile) that contains the anticodon CAU, in an ATP-dependent manner. Cytidine is converted to lysidine, thus changing the amino acid specificity of the tRNA from methionine to isoleucine.</text>
</comment>
<dbReference type="AlphaFoldDB" id="A0A1M5XZP6"/>
<dbReference type="GO" id="GO:0005737">
    <property type="term" value="C:cytoplasm"/>
    <property type="evidence" value="ECO:0007669"/>
    <property type="project" value="UniProtKB-SubCell"/>
</dbReference>
<keyword evidence="2 8" id="KW-0963">Cytoplasm</keyword>
<dbReference type="GO" id="GO:0032267">
    <property type="term" value="F:tRNA(Ile)-lysidine synthase activity"/>
    <property type="evidence" value="ECO:0007669"/>
    <property type="project" value="UniProtKB-EC"/>
</dbReference>
<evidence type="ECO:0000256" key="7">
    <source>
        <dbReference type="ARBA" id="ARBA00048539"/>
    </source>
</evidence>